<dbReference type="Pfam" id="PF07295">
    <property type="entry name" value="DUF1451"/>
    <property type="match status" value="1"/>
</dbReference>
<keyword evidence="2" id="KW-1185">Reference proteome</keyword>
<evidence type="ECO:0000313" key="2">
    <source>
        <dbReference type="Proteomes" id="UP001199044"/>
    </source>
</evidence>
<dbReference type="EMBL" id="JAIWIU010000060">
    <property type="protein sequence ID" value="MCA2016508.1"/>
    <property type="molecule type" value="Genomic_DNA"/>
</dbReference>
<gene>
    <name evidence="1" type="ORF">LDJ79_10320</name>
</gene>
<sequence>MPKQKQGYEALLEEFVKRLQQSPEEIGHLLENSEKVVSAANEMTKDEIALISAYVKADLKEFADAFEESKSGPFYLTITNSIWQSLLDITDKTRLEWIELAKELEQQGLYQVGDVIGLGVLVCERCGYKTEYIHATRVTPCPHCEGSAFHREPLKP</sequence>
<dbReference type="NCBIfam" id="NF008261">
    <property type="entry name" value="PRK11032.1"/>
    <property type="match status" value="1"/>
</dbReference>
<dbReference type="RefSeq" id="WP_068714320.1">
    <property type="nucleotide sequence ID" value="NZ_AP014635.1"/>
</dbReference>
<reference evidence="2" key="1">
    <citation type="submission" date="2023-07" db="EMBL/GenBank/DDBJ databases">
        <title>Molecular identification of indigenous halophilic bacteria isolated from red sea cost, biodegradation of synthetic dyes and assessment of degraded metabolite toxicity.</title>
        <authorList>
            <person name="Chaieb K."/>
            <person name="Altayb H.N."/>
        </authorList>
    </citation>
    <scope>NUCLEOTIDE SEQUENCE [LARGE SCALE GENOMIC DNA]</scope>
    <source>
        <strain evidence="2">K20</strain>
    </source>
</reference>
<dbReference type="InterPro" id="IPR009912">
    <property type="entry name" value="DUF1451"/>
</dbReference>
<protein>
    <submittedName>
        <fullName evidence="1">Zinc ribbon-containing protein</fullName>
    </submittedName>
</protein>
<dbReference type="Proteomes" id="UP001199044">
    <property type="component" value="Unassembled WGS sequence"/>
</dbReference>
<accession>A0ABS7YLG3</accession>
<comment type="caution">
    <text evidence="1">The sequence shown here is derived from an EMBL/GenBank/DDBJ whole genome shotgun (WGS) entry which is preliminary data.</text>
</comment>
<evidence type="ECO:0000313" key="1">
    <source>
        <dbReference type="EMBL" id="MCA2016508.1"/>
    </source>
</evidence>
<proteinExistence type="predicted"/>
<organism evidence="1 2">
    <name type="scientific">Vibrio tritonius</name>
    <dbReference type="NCBI Taxonomy" id="1435069"/>
    <lineage>
        <taxon>Bacteria</taxon>
        <taxon>Pseudomonadati</taxon>
        <taxon>Pseudomonadota</taxon>
        <taxon>Gammaproteobacteria</taxon>
        <taxon>Vibrionales</taxon>
        <taxon>Vibrionaceae</taxon>
        <taxon>Vibrio</taxon>
    </lineage>
</organism>
<name>A0ABS7YLG3_9VIBR</name>